<evidence type="ECO:0000256" key="1">
    <source>
        <dbReference type="ARBA" id="ARBA00010688"/>
    </source>
</evidence>
<dbReference type="EMBL" id="PGTN01000059">
    <property type="protein sequence ID" value="PJF47238.1"/>
    <property type="molecule type" value="Genomic_DNA"/>
</dbReference>
<proteinExistence type="inferred from homology"/>
<dbReference type="PRINTS" id="PR00990">
    <property type="entry name" value="RIBOKINASE"/>
</dbReference>
<evidence type="ECO:0000256" key="4">
    <source>
        <dbReference type="RuleBase" id="RU003704"/>
    </source>
</evidence>
<sequence length="308" mass="32548">MRPFDLLLPGEINPDLILSGDVEPQFGQAEKRVDSAHLTVGSSSVITACGAARLGLKVAFIGICGADLFGRFMLEEMQLRGVDTSAVLVDPLQATGLTVILNKGHDRAMLTFPGAIAALRADQVSDDLLRRARHLHVASYFLQDALRPGLPDLFHRARALGLTTSLDTNWDPAGRWEGVLDLLPLVDVFLPNAAEACALSGETDVTRAARRLADLARTVAVKLGAEGALSVHAAQTIHVPSIPVDVVDTVGAGDTFDAGFLYGYLHGWTLEKSLRLAAICGALSTRAAGGVAAQPTLDEVITVMDGGR</sequence>
<accession>A0A2M8QBR1</accession>
<dbReference type="Proteomes" id="UP000230790">
    <property type="component" value="Unassembled WGS sequence"/>
</dbReference>
<protein>
    <submittedName>
        <fullName evidence="6">Carbohydrate kinase</fullName>
    </submittedName>
</protein>
<reference evidence="6 7" key="1">
    <citation type="submission" date="2017-11" db="EMBL/GenBank/DDBJ databases">
        <title>Evolution of Phototrophy in the Chloroflexi Phylum Driven by Horizontal Gene Transfer.</title>
        <authorList>
            <person name="Ward L.M."/>
            <person name="Hemp J."/>
            <person name="Shih P.M."/>
            <person name="Mcglynn S.E."/>
            <person name="Fischer W."/>
        </authorList>
    </citation>
    <scope>NUCLEOTIDE SEQUENCE [LARGE SCALE GENOMIC DNA]</scope>
    <source>
        <strain evidence="6">JP3_7</strain>
    </source>
</reference>
<dbReference type="PROSITE" id="PS00584">
    <property type="entry name" value="PFKB_KINASES_2"/>
    <property type="match status" value="1"/>
</dbReference>
<gene>
    <name evidence="6" type="ORF">CUN48_09640</name>
</gene>
<dbReference type="InterPro" id="IPR011611">
    <property type="entry name" value="PfkB_dom"/>
</dbReference>
<dbReference type="InterPro" id="IPR029056">
    <property type="entry name" value="Ribokinase-like"/>
</dbReference>
<dbReference type="SUPFAM" id="SSF53613">
    <property type="entry name" value="Ribokinase-like"/>
    <property type="match status" value="1"/>
</dbReference>
<evidence type="ECO:0000313" key="7">
    <source>
        <dbReference type="Proteomes" id="UP000230790"/>
    </source>
</evidence>
<evidence type="ECO:0000259" key="5">
    <source>
        <dbReference type="Pfam" id="PF00294"/>
    </source>
</evidence>
<dbReference type="PANTHER" id="PTHR10584">
    <property type="entry name" value="SUGAR KINASE"/>
    <property type="match status" value="1"/>
</dbReference>
<dbReference type="GO" id="GO:0016301">
    <property type="term" value="F:kinase activity"/>
    <property type="evidence" value="ECO:0007669"/>
    <property type="project" value="UniProtKB-KW"/>
</dbReference>
<dbReference type="Pfam" id="PF00294">
    <property type="entry name" value="PfkB"/>
    <property type="match status" value="1"/>
</dbReference>
<comment type="caution">
    <text evidence="6">The sequence shown here is derived from an EMBL/GenBank/DDBJ whole genome shotgun (WGS) entry which is preliminary data.</text>
</comment>
<dbReference type="Gene3D" id="3.40.1190.20">
    <property type="match status" value="1"/>
</dbReference>
<organism evidence="6 7">
    <name type="scientific">Candidatus Thermofonsia Clade 3 bacterium</name>
    <dbReference type="NCBI Taxonomy" id="2364212"/>
    <lineage>
        <taxon>Bacteria</taxon>
        <taxon>Bacillati</taxon>
        <taxon>Chloroflexota</taxon>
        <taxon>Candidatus Thermofontia</taxon>
        <taxon>Candidatus Thermofonsia Clade 3</taxon>
    </lineage>
</organism>
<feature type="domain" description="Carbohydrate kinase PfkB" evidence="5">
    <location>
        <begin position="46"/>
        <end position="296"/>
    </location>
</feature>
<name>A0A2M8QBR1_9CHLR</name>
<keyword evidence="3 4" id="KW-0418">Kinase</keyword>
<dbReference type="PANTHER" id="PTHR10584:SF166">
    <property type="entry name" value="RIBOKINASE"/>
    <property type="match status" value="1"/>
</dbReference>
<evidence type="ECO:0000256" key="2">
    <source>
        <dbReference type="ARBA" id="ARBA00022679"/>
    </source>
</evidence>
<keyword evidence="2 4" id="KW-0808">Transferase</keyword>
<evidence type="ECO:0000256" key="3">
    <source>
        <dbReference type="ARBA" id="ARBA00022777"/>
    </source>
</evidence>
<evidence type="ECO:0000313" key="6">
    <source>
        <dbReference type="EMBL" id="PJF47238.1"/>
    </source>
</evidence>
<dbReference type="AlphaFoldDB" id="A0A2M8QBR1"/>
<comment type="similarity">
    <text evidence="1 4">Belongs to the carbohydrate kinase PfkB family.</text>
</comment>
<dbReference type="GO" id="GO:0006796">
    <property type="term" value="P:phosphate-containing compound metabolic process"/>
    <property type="evidence" value="ECO:0007669"/>
    <property type="project" value="UniProtKB-ARBA"/>
</dbReference>
<dbReference type="InterPro" id="IPR002139">
    <property type="entry name" value="Ribo/fructo_kinase"/>
</dbReference>
<dbReference type="CDD" id="cd01166">
    <property type="entry name" value="KdgK"/>
    <property type="match status" value="1"/>
</dbReference>
<dbReference type="InterPro" id="IPR002173">
    <property type="entry name" value="Carboh/pur_kinase_PfkB_CS"/>
</dbReference>